<keyword evidence="2" id="KW-1185">Reference proteome</keyword>
<proteinExistence type="predicted"/>
<gene>
    <name evidence="1" type="ORF">QAD02_022043</name>
</gene>
<comment type="caution">
    <text evidence="1">The sequence shown here is derived from an EMBL/GenBank/DDBJ whole genome shotgun (WGS) entry which is preliminary data.</text>
</comment>
<organism evidence="1 2">
    <name type="scientific">Eretmocerus hayati</name>
    <dbReference type="NCBI Taxonomy" id="131215"/>
    <lineage>
        <taxon>Eukaryota</taxon>
        <taxon>Metazoa</taxon>
        <taxon>Ecdysozoa</taxon>
        <taxon>Arthropoda</taxon>
        <taxon>Hexapoda</taxon>
        <taxon>Insecta</taxon>
        <taxon>Pterygota</taxon>
        <taxon>Neoptera</taxon>
        <taxon>Endopterygota</taxon>
        <taxon>Hymenoptera</taxon>
        <taxon>Apocrita</taxon>
        <taxon>Proctotrupomorpha</taxon>
        <taxon>Chalcidoidea</taxon>
        <taxon>Aphelinidae</taxon>
        <taxon>Aphelininae</taxon>
        <taxon>Eretmocerus</taxon>
    </lineage>
</organism>
<sequence>MIIERLVLLVQDQRGLLLPSCAYNRAQQLIARKEQRVGREKRNIDYGAPSRGHDDAANAGQSSDFPLTSRAKLRVQFDRRSGGAIDSQEGNSYGQSHWIDWAGLCHGHDHRKLLWREQHLRALPLEAPPSNFGPEFKAYESHNLDLHSITRDNVYHITNVMSALVVY</sequence>
<dbReference type="EMBL" id="CM056741">
    <property type="protein sequence ID" value="KAJ8686249.1"/>
    <property type="molecule type" value="Genomic_DNA"/>
</dbReference>
<name>A0ACC2PSG1_9HYME</name>
<protein>
    <submittedName>
        <fullName evidence="1">Uncharacterized protein</fullName>
    </submittedName>
</protein>
<evidence type="ECO:0000313" key="1">
    <source>
        <dbReference type="EMBL" id="KAJ8686249.1"/>
    </source>
</evidence>
<reference evidence="1" key="1">
    <citation type="submission" date="2023-04" db="EMBL/GenBank/DDBJ databases">
        <title>A chromosome-level genome assembly of the parasitoid wasp Eretmocerus hayati.</title>
        <authorList>
            <person name="Zhong Y."/>
            <person name="Liu S."/>
            <person name="Liu Y."/>
        </authorList>
    </citation>
    <scope>NUCLEOTIDE SEQUENCE</scope>
    <source>
        <strain evidence="1">ZJU_SS_LIU_2023</strain>
    </source>
</reference>
<evidence type="ECO:0000313" key="2">
    <source>
        <dbReference type="Proteomes" id="UP001239111"/>
    </source>
</evidence>
<dbReference type="Proteomes" id="UP001239111">
    <property type="component" value="Chromosome 1"/>
</dbReference>
<accession>A0ACC2PSG1</accession>